<reference evidence="9 10" key="1">
    <citation type="submission" date="2015-11" db="EMBL/GenBank/DDBJ databases">
        <title>Draft genome sequences of new species of the genus Lactobacillus isolated from orchardgrass silage.</title>
        <authorList>
            <person name="Tohno M."/>
            <person name="Tanizawa Y."/>
            <person name="Arita M."/>
        </authorList>
    </citation>
    <scope>NUCLEOTIDE SEQUENCE [LARGE SCALE GENOMIC DNA]</scope>
    <source>
        <strain evidence="9 10">IWT126</strain>
    </source>
</reference>
<feature type="transmembrane region" description="Helical" evidence="8">
    <location>
        <begin position="133"/>
        <end position="150"/>
    </location>
</feature>
<keyword evidence="6 8" id="KW-1133">Transmembrane helix</keyword>
<feature type="transmembrane region" description="Helical" evidence="8">
    <location>
        <begin position="263"/>
        <end position="283"/>
    </location>
</feature>
<evidence type="ECO:0000256" key="7">
    <source>
        <dbReference type="ARBA" id="ARBA00023136"/>
    </source>
</evidence>
<protein>
    <recommendedName>
        <fullName evidence="8">Probable membrane transporter protein</fullName>
    </recommendedName>
</protein>
<accession>A0A1Z5H4D3</accession>
<dbReference type="STRING" id="1302250.GCA_001313225_00381"/>
<feature type="transmembrane region" description="Helical" evidence="8">
    <location>
        <begin position="238"/>
        <end position="256"/>
    </location>
</feature>
<name>A0A1Z5H4D3_9LACO</name>
<dbReference type="Pfam" id="PF01925">
    <property type="entry name" value="TauE"/>
    <property type="match status" value="1"/>
</dbReference>
<dbReference type="GO" id="GO:0005886">
    <property type="term" value="C:plasma membrane"/>
    <property type="evidence" value="ECO:0007669"/>
    <property type="project" value="UniProtKB-SubCell"/>
</dbReference>
<proteinExistence type="inferred from homology"/>
<keyword evidence="5 8" id="KW-0812">Transmembrane</keyword>
<feature type="transmembrane region" description="Helical" evidence="8">
    <location>
        <begin position="75"/>
        <end position="98"/>
    </location>
</feature>
<keyword evidence="7 8" id="KW-0472">Membrane</keyword>
<organism evidence="9 10">
    <name type="scientific">Secundilactobacillus silagei JCM 19001</name>
    <dbReference type="NCBI Taxonomy" id="1302250"/>
    <lineage>
        <taxon>Bacteria</taxon>
        <taxon>Bacillati</taxon>
        <taxon>Bacillota</taxon>
        <taxon>Bacilli</taxon>
        <taxon>Lactobacillales</taxon>
        <taxon>Lactobacillaceae</taxon>
        <taxon>Secundilactobacillus</taxon>
    </lineage>
</organism>
<evidence type="ECO:0000256" key="6">
    <source>
        <dbReference type="ARBA" id="ARBA00022989"/>
    </source>
</evidence>
<dbReference type="PANTHER" id="PTHR30269:SF23">
    <property type="entry name" value="MEMBRANE TRANSPORTER PROTEIN YDHB-RELATED"/>
    <property type="match status" value="1"/>
</dbReference>
<dbReference type="AlphaFoldDB" id="A0A1Z5H4D3"/>
<keyword evidence="3" id="KW-0813">Transport</keyword>
<dbReference type="Proteomes" id="UP000198402">
    <property type="component" value="Unassembled WGS sequence"/>
</dbReference>
<feature type="transmembrane region" description="Helical" evidence="8">
    <location>
        <begin position="105"/>
        <end position="127"/>
    </location>
</feature>
<comment type="similarity">
    <text evidence="2 8">Belongs to the 4-toluene sulfonate uptake permease (TSUP) (TC 2.A.102) family.</text>
</comment>
<keyword evidence="4 8" id="KW-1003">Cell membrane</keyword>
<comment type="caution">
    <text evidence="9">The sequence shown here is derived from an EMBL/GenBank/DDBJ whole genome shotgun (WGS) entry which is preliminary data.</text>
</comment>
<gene>
    <name evidence="9" type="ORF">IWT126_00269</name>
</gene>
<evidence type="ECO:0000256" key="1">
    <source>
        <dbReference type="ARBA" id="ARBA00004651"/>
    </source>
</evidence>
<evidence type="ECO:0000256" key="8">
    <source>
        <dbReference type="RuleBase" id="RU363041"/>
    </source>
</evidence>
<evidence type="ECO:0000256" key="4">
    <source>
        <dbReference type="ARBA" id="ARBA00022475"/>
    </source>
</evidence>
<feature type="transmembrane region" description="Helical" evidence="8">
    <location>
        <begin position="198"/>
        <end position="218"/>
    </location>
</feature>
<evidence type="ECO:0000313" key="10">
    <source>
        <dbReference type="Proteomes" id="UP000198402"/>
    </source>
</evidence>
<dbReference type="InterPro" id="IPR002781">
    <property type="entry name" value="TM_pro_TauE-like"/>
</dbReference>
<dbReference type="PANTHER" id="PTHR30269">
    <property type="entry name" value="TRANSMEMBRANE PROTEIN YFCA"/>
    <property type="match status" value="1"/>
</dbReference>
<evidence type="ECO:0000256" key="3">
    <source>
        <dbReference type="ARBA" id="ARBA00022448"/>
    </source>
</evidence>
<feature type="transmembrane region" description="Helical" evidence="8">
    <location>
        <begin position="289"/>
        <end position="307"/>
    </location>
</feature>
<evidence type="ECO:0000313" key="9">
    <source>
        <dbReference type="EMBL" id="GAT18012.1"/>
    </source>
</evidence>
<comment type="subcellular location">
    <subcellularLocation>
        <location evidence="1 8">Cell membrane</location>
        <topology evidence="1 8">Multi-pass membrane protein</topology>
    </subcellularLocation>
</comment>
<evidence type="ECO:0000256" key="2">
    <source>
        <dbReference type="ARBA" id="ARBA00009142"/>
    </source>
</evidence>
<feature type="transmembrane region" description="Helical" evidence="8">
    <location>
        <begin position="39"/>
        <end position="63"/>
    </location>
</feature>
<dbReference type="InterPro" id="IPR052017">
    <property type="entry name" value="TSUP"/>
</dbReference>
<sequence>MYPDTPIFAYPEYQKYAKVGEVDFTNGSREEFIMIQTMLIMMGVGLFAGIAGAILGLGGGIIITPVLTLMMGLDIKYAIGASIIAVIATSSGSTIAYLKDEVLNLRVAMFLEIATTIGGIAGALLTGVLDPKYLYLLFGALLVFSGWNMWRKLRRGQEALNNVKADPIATKLKLNGSYFDKAEFKRVDYQVEQVPQGFLVMLGAGLASGMLGIGSGAFKVTAMDTFMKMPLKPSSATSNLMMGVTAAASATVYFFNGSILPNIAVPLALGILVGAVIGSRIMQVLPARVIRMIFIPVILFIGLQMLYKGIIGG</sequence>
<evidence type="ECO:0000256" key="5">
    <source>
        <dbReference type="ARBA" id="ARBA00022692"/>
    </source>
</evidence>
<dbReference type="EMBL" id="BCMG01000001">
    <property type="protein sequence ID" value="GAT18012.1"/>
    <property type="molecule type" value="Genomic_DNA"/>
</dbReference>
<keyword evidence="10" id="KW-1185">Reference proteome</keyword>